<gene>
    <name evidence="6" type="ORF">DFQ59_102308</name>
</gene>
<evidence type="ECO:0000256" key="1">
    <source>
        <dbReference type="ARBA" id="ARBA00022676"/>
    </source>
</evidence>
<dbReference type="Gene3D" id="3.40.1030.10">
    <property type="entry name" value="Nucleoside phosphorylase/phosphoribosyltransferase catalytic domain"/>
    <property type="match status" value="1"/>
</dbReference>
<protein>
    <submittedName>
        <fullName evidence="6">Anthranilate phosphoribosyltransferase</fullName>
    </submittedName>
</protein>
<dbReference type="AlphaFoldDB" id="A0A369CDH6"/>
<dbReference type="PANTHER" id="PTHR43285">
    <property type="entry name" value="ANTHRANILATE PHOSPHORIBOSYLTRANSFERASE"/>
    <property type="match status" value="1"/>
</dbReference>
<evidence type="ECO:0000313" key="7">
    <source>
        <dbReference type="Proteomes" id="UP000252707"/>
    </source>
</evidence>
<accession>A0A369CDH6</accession>
<dbReference type="SUPFAM" id="SSF52418">
    <property type="entry name" value="Nucleoside phosphorylase/phosphoribosyltransferase catalytic domain"/>
    <property type="match status" value="1"/>
</dbReference>
<feature type="domain" description="Glycosyl transferase family 3" evidence="4">
    <location>
        <begin position="103"/>
        <end position="320"/>
    </location>
</feature>
<dbReference type="EMBL" id="QPJY01000002">
    <property type="protein sequence ID" value="RCX31959.1"/>
    <property type="molecule type" value="Genomic_DNA"/>
</dbReference>
<comment type="caution">
    <text evidence="6">The sequence shown here is derived from an EMBL/GenBank/DDBJ whole genome shotgun (WGS) entry which is preliminary data.</text>
</comment>
<dbReference type="OrthoDB" id="9768896at2"/>
<sequence>MAQQEHPFAHYVRILGKGRNGSRSLSQEEAETALRLILRNEVEPVQLGAFLMLMRVKEESPEELAGFVRAARADMAPPAGLGADLDWSSYAGKRRHLPWFLLSTLLLAENGIRVFMHGASGHTAGRIYTQDVLSTLGLRHATSWDEVAEDLEARNFAYFPLEHMCPKLHEIIQLRPLLGLRSPVHTLARLLNPLDAPYVMQGIFHPGYRPVHQEAALLLEQPHLAVIKGEGGEIEVNPDMACLVQSVHDGVLADEEWPPLFPQRHVKQPELEVGHLAALWNGELEDEYAEGAVISTVAVTLQMMGRAETRDAALAQARQMWRQRPREKYSRAA</sequence>
<keyword evidence="1 6" id="KW-0328">Glycosyltransferase</keyword>
<reference evidence="6 7" key="1">
    <citation type="submission" date="2018-07" db="EMBL/GenBank/DDBJ databases">
        <title>Genomic Encyclopedia of Type Strains, Phase IV (KMG-IV): sequencing the most valuable type-strain genomes for metagenomic binning, comparative biology and taxonomic classification.</title>
        <authorList>
            <person name="Goeker M."/>
        </authorList>
    </citation>
    <scope>NUCLEOTIDE SEQUENCE [LARGE SCALE GENOMIC DNA]</scope>
    <source>
        <strain evidence="6 7">DSM 26407</strain>
    </source>
</reference>
<dbReference type="Pfam" id="PF00591">
    <property type="entry name" value="Glycos_transf_3"/>
    <property type="match status" value="1"/>
</dbReference>
<evidence type="ECO:0000259" key="4">
    <source>
        <dbReference type="Pfam" id="PF00591"/>
    </source>
</evidence>
<evidence type="ECO:0000256" key="3">
    <source>
        <dbReference type="ARBA" id="ARBA00022822"/>
    </source>
</evidence>
<evidence type="ECO:0000259" key="5">
    <source>
        <dbReference type="Pfam" id="PF02885"/>
    </source>
</evidence>
<dbReference type="PANTHER" id="PTHR43285:SF4">
    <property type="entry name" value="TRANSFERASE"/>
    <property type="match status" value="1"/>
</dbReference>
<keyword evidence="2 6" id="KW-0808">Transferase</keyword>
<dbReference type="Pfam" id="PF02885">
    <property type="entry name" value="Glycos_trans_3N"/>
    <property type="match status" value="1"/>
</dbReference>
<keyword evidence="3" id="KW-0822">Tryptophan biosynthesis</keyword>
<dbReference type="GO" id="GO:0004048">
    <property type="term" value="F:anthranilate phosphoribosyltransferase activity"/>
    <property type="evidence" value="ECO:0007669"/>
    <property type="project" value="InterPro"/>
</dbReference>
<dbReference type="InterPro" id="IPR000312">
    <property type="entry name" value="Glycosyl_Trfase_fam3"/>
</dbReference>
<keyword evidence="3" id="KW-0057">Aromatic amino acid biosynthesis</keyword>
<dbReference type="GO" id="GO:0005829">
    <property type="term" value="C:cytosol"/>
    <property type="evidence" value="ECO:0007669"/>
    <property type="project" value="TreeGrafter"/>
</dbReference>
<dbReference type="GO" id="GO:0000162">
    <property type="term" value="P:L-tryptophan biosynthetic process"/>
    <property type="evidence" value="ECO:0007669"/>
    <property type="project" value="UniProtKB-KW"/>
</dbReference>
<dbReference type="Gene3D" id="1.20.970.10">
    <property type="entry name" value="Transferase, Pyrimidine Nucleoside Phosphorylase, Chain C"/>
    <property type="match status" value="1"/>
</dbReference>
<feature type="domain" description="Glycosyl transferase family 3 N-terminal" evidence="5">
    <location>
        <begin position="14"/>
        <end position="73"/>
    </location>
</feature>
<dbReference type="Proteomes" id="UP000252707">
    <property type="component" value="Unassembled WGS sequence"/>
</dbReference>
<evidence type="ECO:0000313" key="6">
    <source>
        <dbReference type="EMBL" id="RCX31959.1"/>
    </source>
</evidence>
<dbReference type="InterPro" id="IPR035902">
    <property type="entry name" value="Nuc_phospho_transferase"/>
</dbReference>
<keyword evidence="7" id="KW-1185">Reference proteome</keyword>
<dbReference type="NCBIfam" id="NF006564">
    <property type="entry name" value="PRK09071.1"/>
    <property type="match status" value="1"/>
</dbReference>
<keyword evidence="3" id="KW-0028">Amino-acid biosynthesis</keyword>
<dbReference type="InterPro" id="IPR036320">
    <property type="entry name" value="Glycosyl_Trfase_fam3_N_dom_sf"/>
</dbReference>
<dbReference type="SUPFAM" id="SSF47648">
    <property type="entry name" value="Nucleoside phosphorylase/phosphoribosyltransferase N-terminal domain"/>
    <property type="match status" value="1"/>
</dbReference>
<proteinExistence type="predicted"/>
<dbReference type="InterPro" id="IPR017459">
    <property type="entry name" value="Glycosyl_Trfase_fam3_N_dom"/>
</dbReference>
<organism evidence="6 7">
    <name type="scientific">Thioalbus denitrificans</name>
    <dbReference type="NCBI Taxonomy" id="547122"/>
    <lineage>
        <taxon>Bacteria</taxon>
        <taxon>Pseudomonadati</taxon>
        <taxon>Pseudomonadota</taxon>
        <taxon>Gammaproteobacteria</taxon>
        <taxon>Chromatiales</taxon>
        <taxon>Ectothiorhodospiraceae</taxon>
        <taxon>Thioalbus</taxon>
    </lineage>
</organism>
<dbReference type="RefSeq" id="WP_114278788.1">
    <property type="nucleotide sequence ID" value="NZ_QPJY01000002.1"/>
</dbReference>
<dbReference type="InterPro" id="IPR005940">
    <property type="entry name" value="Anthranilate_Pribosyl_Tfrase"/>
</dbReference>
<evidence type="ECO:0000256" key="2">
    <source>
        <dbReference type="ARBA" id="ARBA00022679"/>
    </source>
</evidence>
<name>A0A369CDH6_9GAMM</name>